<dbReference type="STRING" id="437022.CC99x_01392"/>
<proteinExistence type="predicted"/>
<feature type="signal peptide" evidence="2">
    <location>
        <begin position="1"/>
        <end position="20"/>
    </location>
</feature>
<evidence type="ECO:0000256" key="2">
    <source>
        <dbReference type="SAM" id="SignalP"/>
    </source>
</evidence>
<dbReference type="InterPro" id="IPR027385">
    <property type="entry name" value="Beta-barrel_OMP"/>
</dbReference>
<dbReference type="SUPFAM" id="SSF56925">
    <property type="entry name" value="OMPA-like"/>
    <property type="match status" value="1"/>
</dbReference>
<feature type="chain" id="PRO_5043129606" evidence="2">
    <location>
        <begin position="21"/>
        <end position="272"/>
    </location>
</feature>
<dbReference type="EMBL" id="LKHV01000006">
    <property type="protein sequence ID" value="KRG18507.1"/>
    <property type="molecule type" value="Genomic_DNA"/>
</dbReference>
<keyword evidence="6" id="KW-1185">Reference proteome</keyword>
<protein>
    <submittedName>
        <fullName evidence="5">Outer membrane beta-barrel protein</fullName>
    </submittedName>
</protein>
<evidence type="ECO:0000313" key="5">
    <source>
        <dbReference type="EMBL" id="MCS5707914.1"/>
    </source>
</evidence>
<evidence type="ECO:0000313" key="4">
    <source>
        <dbReference type="EMBL" id="KRG18507.1"/>
    </source>
</evidence>
<name>A0A0Q9YD83_9GAMM</name>
<dbReference type="EMBL" id="LKHV02000001">
    <property type="protein sequence ID" value="MCS5707914.1"/>
    <property type="molecule type" value="Genomic_DNA"/>
</dbReference>
<comment type="caution">
    <text evidence="4">The sequence shown here is derived from an EMBL/GenBank/DDBJ whole genome shotgun (WGS) entry which is preliminary data.</text>
</comment>
<dbReference type="Proteomes" id="UP000051494">
    <property type="component" value="Unassembled WGS sequence"/>
</dbReference>
<keyword evidence="1 2" id="KW-0732">Signal</keyword>
<gene>
    <name evidence="5" type="ORF">CC99x_003245</name>
    <name evidence="4" type="ORF">CC99x_01392</name>
</gene>
<accession>A0A0Q9YD83</accession>
<dbReference type="OrthoDB" id="5653863at2"/>
<dbReference type="AlphaFoldDB" id="A0A0Q9YD83"/>
<organism evidence="4">
    <name type="scientific">Candidatus Berkiella cookevillensis</name>
    <dbReference type="NCBI Taxonomy" id="437022"/>
    <lineage>
        <taxon>Bacteria</taxon>
        <taxon>Pseudomonadati</taxon>
        <taxon>Pseudomonadota</taxon>
        <taxon>Gammaproteobacteria</taxon>
        <taxon>Candidatus Berkiellales</taxon>
        <taxon>Candidatus Berkiellaceae</taxon>
        <taxon>Candidatus Berkiella</taxon>
    </lineage>
</organism>
<dbReference type="Pfam" id="PF13505">
    <property type="entry name" value="OMP_b-brl"/>
    <property type="match status" value="1"/>
</dbReference>
<reference evidence="5" key="3">
    <citation type="submission" date="2021-06" db="EMBL/GenBank/DDBJ databases">
        <title>Genomic Description and Analysis of Intracellular Bacteria, Candidatus Berkiella cookevillensis and Candidatus Berkiella aquae.</title>
        <authorList>
            <person name="Kidane D.T."/>
            <person name="Mehari Y.T."/>
            <person name="Rice F.C."/>
            <person name="Arivett B.A."/>
            <person name="Farone A.L."/>
            <person name="Berk S.G."/>
            <person name="Farone M.B."/>
        </authorList>
    </citation>
    <scope>NUCLEOTIDE SEQUENCE</scope>
    <source>
        <strain evidence="5">CC99</strain>
    </source>
</reference>
<reference evidence="5" key="2">
    <citation type="journal article" date="2016" name="Genome Announc.">
        <title>Draft Genome Sequences of Two Novel Amoeba-Resistant Intranuclear Bacteria, 'Candidatus Berkiella cookevillensis' and 'Candidatus Berkiella aquae'.</title>
        <authorList>
            <person name="Mehari Y.T."/>
            <person name="Arivett B.A."/>
            <person name="Farone A.L."/>
            <person name="Gunderson J.H."/>
            <person name="Farone M.B."/>
        </authorList>
    </citation>
    <scope>NUCLEOTIDE SEQUENCE</scope>
    <source>
        <strain evidence="5">CC99</strain>
    </source>
</reference>
<dbReference type="RefSeq" id="WP_057624494.1">
    <property type="nucleotide sequence ID" value="NZ_LKHV02000001.1"/>
</dbReference>
<dbReference type="InterPro" id="IPR011250">
    <property type="entry name" value="OMP/PagP_B-barrel"/>
</dbReference>
<evidence type="ECO:0000256" key="1">
    <source>
        <dbReference type="ARBA" id="ARBA00022729"/>
    </source>
</evidence>
<feature type="domain" description="Outer membrane protein beta-barrel" evidence="3">
    <location>
        <begin position="13"/>
        <end position="254"/>
    </location>
</feature>
<evidence type="ECO:0000313" key="6">
    <source>
        <dbReference type="Proteomes" id="UP000051494"/>
    </source>
</evidence>
<evidence type="ECO:0000259" key="3">
    <source>
        <dbReference type="Pfam" id="PF13505"/>
    </source>
</evidence>
<reference evidence="4" key="1">
    <citation type="submission" date="2015-09" db="EMBL/GenBank/DDBJ databases">
        <title>Draft Genome Sequences of Two Novel Amoeba-resistant Intranuclear Bacteria, Candidatus Berkiella cookevillensis and Candidatus Berkiella aquae.</title>
        <authorList>
            <person name="Mehari Y.T."/>
            <person name="Arivett B.A."/>
            <person name="Farone A.L."/>
            <person name="Gunderson J.H."/>
            <person name="Farone M.B."/>
        </authorList>
    </citation>
    <scope>NUCLEOTIDE SEQUENCE [LARGE SCALE GENOMIC DNA]</scope>
    <source>
        <strain evidence="4">CC99</strain>
    </source>
</reference>
<dbReference type="Gene3D" id="2.40.160.20">
    <property type="match status" value="1"/>
</dbReference>
<sequence>MQLRISSSVFLFALTSTAFASHSPAATSVAKFYLGAFGGGGSSNHFKASQFGTAFFPEAMGGPLSINAFGQLNSKKTAFLGFQLGYQAQEIPLNASSQWALGVAAELEGYFMNKRSFSGTLVNNNTVRLPEHDFMVSYPMKKSVFLVNAVLSFKKANLPIHPYIGFGIGNAITKISDAYAMQINPPEADVNHYNTSISDTKSTFAGQLKLGLNYDINKYLSLFGEYRWLYLASTDFLFGSTLFLNHVETSSWQVKLDAQKYNLGSVGIRFKW</sequence>